<dbReference type="InterPro" id="IPR007197">
    <property type="entry name" value="rSAM"/>
</dbReference>
<evidence type="ECO:0000256" key="1">
    <source>
        <dbReference type="ARBA" id="ARBA00001966"/>
    </source>
</evidence>
<evidence type="ECO:0000256" key="6">
    <source>
        <dbReference type="ARBA" id="ARBA00022691"/>
    </source>
</evidence>
<dbReference type="InterPro" id="IPR034457">
    <property type="entry name" value="Organic_radical-activating"/>
</dbReference>
<keyword evidence="8 12" id="KW-0560">Oxidoreductase</keyword>
<evidence type="ECO:0000313" key="16">
    <source>
        <dbReference type="Proteomes" id="UP000683429"/>
    </source>
</evidence>
<dbReference type="SFLD" id="SFLDS00029">
    <property type="entry name" value="Radical_SAM"/>
    <property type="match status" value="1"/>
</dbReference>
<dbReference type="PANTHER" id="PTHR30352">
    <property type="entry name" value="PYRUVATE FORMATE-LYASE-ACTIVATING ENZYME"/>
    <property type="match status" value="1"/>
</dbReference>
<name>A0A1H8GG86_9BACL</name>
<comment type="function">
    <text evidence="2 12">Activation of anaerobic ribonucleoside-triphosphate reductase under anaerobic conditions by generation of an organic free radical, using S-adenosylmethionine and reduced flavodoxin as cosubstrates to produce 5'-deoxy-adenosine.</text>
</comment>
<sequence length="158" mass="18422">MNNGSGLRVVVFLSGCEHMCHLCHNKQTWNPCSGILFDETAKNKIFECLNKEYIDGITWSGGDPLHQNNIEEVVNLSKEIKAKYPNKTIWLYSGYKYEWIQKNYPDILQFIDVLVDGKFIQKLSDVNYHWAGSTNQEVIDIQESLKQYKKILLNQLYK</sequence>
<keyword evidence="10" id="KW-0411">Iron-sulfur</keyword>
<dbReference type="Proteomes" id="UP000683429">
    <property type="component" value="Chromosome"/>
</dbReference>
<reference evidence="14 15" key="1">
    <citation type="submission" date="2016-10" db="EMBL/GenBank/DDBJ databases">
        <authorList>
            <person name="de Groot N.N."/>
        </authorList>
    </citation>
    <scope>NUCLEOTIDE SEQUENCE [LARGE SCALE GENOMIC DNA]</scope>
    <source>
        <strain evidence="14 15">CGMCC 1.10238</strain>
    </source>
</reference>
<keyword evidence="7" id="KW-0479">Metal-binding</keyword>
<gene>
    <name evidence="13" type="primary">nrdG</name>
    <name evidence="13" type="ORF">KP014_20115</name>
    <name evidence="14" type="ORF">SAMN04487895_101509</name>
</gene>
<evidence type="ECO:0000256" key="7">
    <source>
        <dbReference type="ARBA" id="ARBA00022723"/>
    </source>
</evidence>
<dbReference type="STRING" id="1333845.SAMN04487895_101509"/>
<dbReference type="GO" id="GO:0046872">
    <property type="term" value="F:metal ion binding"/>
    <property type="evidence" value="ECO:0007669"/>
    <property type="project" value="UniProtKB-KW"/>
</dbReference>
<evidence type="ECO:0000256" key="12">
    <source>
        <dbReference type="PIRNR" id="PIRNR000368"/>
    </source>
</evidence>
<dbReference type="Pfam" id="PF13353">
    <property type="entry name" value="Fer4_12"/>
    <property type="match status" value="1"/>
</dbReference>
<dbReference type="EMBL" id="FODH01000001">
    <property type="protein sequence ID" value="SEN43181.1"/>
    <property type="molecule type" value="Genomic_DNA"/>
</dbReference>
<dbReference type="InterPro" id="IPR013785">
    <property type="entry name" value="Aldolase_TIM"/>
</dbReference>
<dbReference type="InterPro" id="IPR012837">
    <property type="entry name" value="NrdG"/>
</dbReference>
<dbReference type="NCBIfam" id="TIGR02491">
    <property type="entry name" value="NrdG"/>
    <property type="match status" value="1"/>
</dbReference>
<keyword evidence="16" id="KW-1185">Reference proteome</keyword>
<evidence type="ECO:0000313" key="13">
    <source>
        <dbReference type="EMBL" id="QWU14219.1"/>
    </source>
</evidence>
<dbReference type="SFLD" id="SFLDG01066">
    <property type="entry name" value="organic_radical-activating_enz"/>
    <property type="match status" value="1"/>
</dbReference>
<dbReference type="Gene3D" id="3.20.20.70">
    <property type="entry name" value="Aldolase class I"/>
    <property type="match status" value="1"/>
</dbReference>
<evidence type="ECO:0000256" key="2">
    <source>
        <dbReference type="ARBA" id="ARBA00003852"/>
    </source>
</evidence>
<evidence type="ECO:0000256" key="9">
    <source>
        <dbReference type="ARBA" id="ARBA00023004"/>
    </source>
</evidence>
<proteinExistence type="inferred from homology"/>
<dbReference type="SFLD" id="SFLDF00299">
    <property type="entry name" value="anaerobic_ribonucleoside-triph"/>
    <property type="match status" value="1"/>
</dbReference>
<dbReference type="OrthoDB" id="9782387at2"/>
<keyword evidence="6" id="KW-0949">S-adenosyl-L-methionine</keyword>
<dbReference type="EC" id="1.97.1.-" evidence="12"/>
<organism evidence="14 15">
    <name type="scientific">Paenibacillus sophorae</name>
    <dbReference type="NCBI Taxonomy" id="1333845"/>
    <lineage>
        <taxon>Bacteria</taxon>
        <taxon>Bacillati</taxon>
        <taxon>Bacillota</taxon>
        <taxon>Bacilli</taxon>
        <taxon>Bacillales</taxon>
        <taxon>Paenibacillaceae</taxon>
        <taxon>Paenibacillus</taxon>
    </lineage>
</organism>
<evidence type="ECO:0000313" key="15">
    <source>
        <dbReference type="Proteomes" id="UP000198809"/>
    </source>
</evidence>
<dbReference type="PIRSF" id="PIRSF000368">
    <property type="entry name" value="NrdG"/>
    <property type="match status" value="1"/>
</dbReference>
<dbReference type="EMBL" id="CP076607">
    <property type="protein sequence ID" value="QWU14219.1"/>
    <property type="molecule type" value="Genomic_DNA"/>
</dbReference>
<evidence type="ECO:0000256" key="3">
    <source>
        <dbReference type="ARBA" id="ARBA00009777"/>
    </source>
</evidence>
<evidence type="ECO:0000256" key="10">
    <source>
        <dbReference type="ARBA" id="ARBA00023014"/>
    </source>
</evidence>
<dbReference type="PROSITE" id="PS01087">
    <property type="entry name" value="RADICAL_ACTIVATING"/>
    <property type="match status" value="1"/>
</dbReference>
<keyword evidence="5" id="KW-0004">4Fe-4S</keyword>
<evidence type="ECO:0000313" key="14">
    <source>
        <dbReference type="EMBL" id="SEN43181.1"/>
    </source>
</evidence>
<dbReference type="SUPFAM" id="SSF102114">
    <property type="entry name" value="Radical SAM enzymes"/>
    <property type="match status" value="1"/>
</dbReference>
<evidence type="ECO:0000256" key="4">
    <source>
        <dbReference type="ARBA" id="ARBA00014281"/>
    </source>
</evidence>
<dbReference type="InterPro" id="IPR001989">
    <property type="entry name" value="Radical_activat_CS"/>
</dbReference>
<dbReference type="InterPro" id="IPR058240">
    <property type="entry name" value="rSAM_sf"/>
</dbReference>
<dbReference type="GO" id="GO:0004748">
    <property type="term" value="F:ribonucleoside-diphosphate reductase activity, thioredoxin disulfide as acceptor"/>
    <property type="evidence" value="ECO:0007669"/>
    <property type="project" value="TreeGrafter"/>
</dbReference>
<comment type="cofactor">
    <cofactor evidence="1">
        <name>[4Fe-4S] cluster</name>
        <dbReference type="ChEBI" id="CHEBI:49883"/>
    </cofactor>
</comment>
<evidence type="ECO:0000256" key="8">
    <source>
        <dbReference type="ARBA" id="ARBA00023002"/>
    </source>
</evidence>
<dbReference type="GO" id="GO:0043365">
    <property type="term" value="F:[formate-C-acetyltransferase]-activating enzyme activity"/>
    <property type="evidence" value="ECO:0007669"/>
    <property type="project" value="InterPro"/>
</dbReference>
<evidence type="ECO:0000256" key="11">
    <source>
        <dbReference type="ARBA" id="ARBA00047365"/>
    </source>
</evidence>
<dbReference type="AlphaFoldDB" id="A0A1H8GG86"/>
<evidence type="ECO:0000256" key="5">
    <source>
        <dbReference type="ARBA" id="ARBA00022485"/>
    </source>
</evidence>
<dbReference type="SFLD" id="SFLDG01063">
    <property type="entry name" value="activating_enzymes__group_1"/>
    <property type="match status" value="1"/>
</dbReference>
<protein>
    <recommendedName>
        <fullName evidence="4 12">Anaerobic ribonucleoside-triphosphate reductase-activating protein</fullName>
        <ecNumber evidence="12">1.97.1.-</ecNumber>
    </recommendedName>
</protein>
<accession>A0A1H8GG86</accession>
<keyword evidence="9" id="KW-0408">Iron</keyword>
<comment type="catalytic activity">
    <reaction evidence="11">
        <text>glycyl-[protein] + reduced [flavodoxin] + S-adenosyl-L-methionine = glycin-2-yl radical-[protein] + semiquinone [flavodoxin] + 5'-deoxyadenosine + L-methionine + H(+)</text>
        <dbReference type="Rhea" id="RHEA:61976"/>
        <dbReference type="Rhea" id="RHEA-COMP:10622"/>
        <dbReference type="Rhea" id="RHEA-COMP:14480"/>
        <dbReference type="Rhea" id="RHEA-COMP:15993"/>
        <dbReference type="Rhea" id="RHEA-COMP:15994"/>
        <dbReference type="ChEBI" id="CHEBI:15378"/>
        <dbReference type="ChEBI" id="CHEBI:17319"/>
        <dbReference type="ChEBI" id="CHEBI:29947"/>
        <dbReference type="ChEBI" id="CHEBI:32722"/>
        <dbReference type="ChEBI" id="CHEBI:57618"/>
        <dbReference type="ChEBI" id="CHEBI:57844"/>
        <dbReference type="ChEBI" id="CHEBI:59789"/>
        <dbReference type="ChEBI" id="CHEBI:140311"/>
    </reaction>
</comment>
<dbReference type="PANTHER" id="PTHR30352:SF2">
    <property type="entry name" value="ANAEROBIC RIBONUCLEOSIDE-TRIPHOSPHATE REDUCTASE-ACTIVATING PROTEIN"/>
    <property type="match status" value="1"/>
</dbReference>
<comment type="similarity">
    <text evidence="3 12">Belongs to the organic radical-activating enzymes family.</text>
</comment>
<reference evidence="13 16" key="2">
    <citation type="submission" date="2021-06" db="EMBL/GenBank/DDBJ databases">
        <title>Whole genome sequence of Paenibacillus sophorae DSM23020 for comparative genomics.</title>
        <authorList>
            <person name="Kim M.-J."/>
            <person name="Lee G."/>
            <person name="Shin J.-H."/>
        </authorList>
    </citation>
    <scope>NUCLEOTIDE SEQUENCE [LARGE SCALE GENOMIC DNA]</scope>
    <source>
        <strain evidence="13 16">DSM 23020</strain>
    </source>
</reference>
<dbReference type="GO" id="GO:0051539">
    <property type="term" value="F:4 iron, 4 sulfur cluster binding"/>
    <property type="evidence" value="ECO:0007669"/>
    <property type="project" value="UniProtKB-KW"/>
</dbReference>
<dbReference type="Proteomes" id="UP000198809">
    <property type="component" value="Unassembled WGS sequence"/>
</dbReference>